<dbReference type="Proteomes" id="UP000251213">
    <property type="component" value="Unassembled WGS sequence"/>
</dbReference>
<gene>
    <name evidence="1" type="ORF">DL897_17615</name>
</gene>
<organism evidence="1 2">
    <name type="scientific">Thermoflavimicrobium daqui</name>
    <dbReference type="NCBI Taxonomy" id="2137476"/>
    <lineage>
        <taxon>Bacteria</taxon>
        <taxon>Bacillati</taxon>
        <taxon>Bacillota</taxon>
        <taxon>Bacilli</taxon>
        <taxon>Bacillales</taxon>
        <taxon>Thermoactinomycetaceae</taxon>
        <taxon>Thermoflavimicrobium</taxon>
    </lineage>
</organism>
<dbReference type="SUPFAM" id="SSF50475">
    <property type="entry name" value="FMN-binding split barrel"/>
    <property type="match status" value="1"/>
</dbReference>
<dbReference type="Pfam" id="PF12900">
    <property type="entry name" value="Pyridox_ox_2"/>
    <property type="match status" value="1"/>
</dbReference>
<keyword evidence="2" id="KW-1185">Reference proteome</keyword>
<dbReference type="OrthoDB" id="9794935at2"/>
<dbReference type="RefSeq" id="WP_113660424.1">
    <property type="nucleotide sequence ID" value="NZ_KZ845685.1"/>
</dbReference>
<dbReference type="PANTHER" id="PTHR34071">
    <property type="entry name" value="5-NITROIMIDAZOLE ANTIBIOTICS RESISTANCE PROTEIN, NIMA-FAMILY-RELATED PROTEIN-RELATED"/>
    <property type="match status" value="1"/>
</dbReference>
<dbReference type="InterPro" id="IPR012349">
    <property type="entry name" value="Split_barrel_FMN-bd"/>
</dbReference>
<dbReference type="AlphaFoldDB" id="A0A364K0H7"/>
<comment type="caution">
    <text evidence="1">The sequence shown here is derived from an EMBL/GenBank/DDBJ whole genome shotgun (WGS) entry which is preliminary data.</text>
</comment>
<dbReference type="InterPro" id="IPR024747">
    <property type="entry name" value="Pyridox_Oxase-rel"/>
</dbReference>
<evidence type="ECO:0000313" key="1">
    <source>
        <dbReference type="EMBL" id="RAL20851.1"/>
    </source>
</evidence>
<proteinExistence type="predicted"/>
<dbReference type="EMBL" id="QJKK01000023">
    <property type="protein sequence ID" value="RAL20851.1"/>
    <property type="molecule type" value="Genomic_DNA"/>
</dbReference>
<dbReference type="Gene3D" id="2.30.110.10">
    <property type="entry name" value="Electron Transport, Fmn-binding Protein, Chain A"/>
    <property type="match status" value="1"/>
</dbReference>
<name>A0A364K0H7_9BACL</name>
<dbReference type="PANTHER" id="PTHR34071:SF2">
    <property type="entry name" value="FLAVIN-NUCLEOTIDE-BINDING PROTEIN"/>
    <property type="match status" value="1"/>
</dbReference>
<reference evidence="1 2" key="1">
    <citation type="submission" date="2018-06" db="EMBL/GenBank/DDBJ databases">
        <title>Thermoflavimicrobium daqus sp. nov., a thermophilic microbe isolated from Moutai-flavour Daqu.</title>
        <authorList>
            <person name="Wang X."/>
            <person name="Zhou H."/>
        </authorList>
    </citation>
    <scope>NUCLEOTIDE SEQUENCE [LARGE SCALE GENOMIC DNA]</scope>
    <source>
        <strain evidence="1 2">FBKL4.011</strain>
    </source>
</reference>
<reference evidence="1 2" key="2">
    <citation type="submission" date="2018-06" db="EMBL/GenBank/DDBJ databases">
        <authorList>
            <person name="Zhirakovskaya E."/>
        </authorList>
    </citation>
    <scope>NUCLEOTIDE SEQUENCE [LARGE SCALE GENOMIC DNA]</scope>
    <source>
        <strain evidence="1 2">FBKL4.011</strain>
    </source>
</reference>
<evidence type="ECO:0000313" key="2">
    <source>
        <dbReference type="Proteomes" id="UP000251213"/>
    </source>
</evidence>
<protein>
    <submittedName>
        <fullName evidence="1">Pyridoxamine 5'-phosphate oxidase family protein</fullName>
    </submittedName>
</protein>
<sequence length="184" mass="21082">MRPLRRAMKEVTDSKRIEQLLERTRVGYLGLYDEEGTYVVPLNFVWWDGKIYFHGSHEGRKIDALKKDETYCFTVAEDLGTVTSTIPAKTGTAYFSVMAFGKIEKVASLEEATDALEAMLNKYVPGYFLSKLSQTHVEKYRSGMGSPTVVYKLIPKHISAKEDPVQEENMYYTGRTQMDDLRKK</sequence>
<accession>A0A364K0H7</accession>